<evidence type="ECO:0000313" key="2">
    <source>
        <dbReference type="Proteomes" id="UP000821865"/>
    </source>
</evidence>
<organism evidence="1 2">
    <name type="scientific">Dermacentor silvarum</name>
    <name type="common">Tick</name>
    <dbReference type="NCBI Taxonomy" id="543639"/>
    <lineage>
        <taxon>Eukaryota</taxon>
        <taxon>Metazoa</taxon>
        <taxon>Ecdysozoa</taxon>
        <taxon>Arthropoda</taxon>
        <taxon>Chelicerata</taxon>
        <taxon>Arachnida</taxon>
        <taxon>Acari</taxon>
        <taxon>Parasitiformes</taxon>
        <taxon>Ixodida</taxon>
        <taxon>Ixodoidea</taxon>
        <taxon>Ixodidae</taxon>
        <taxon>Rhipicephalinae</taxon>
        <taxon>Dermacentor</taxon>
    </lineage>
</organism>
<sequence>MAKGPRVSIKQTAILLQFIEQHPYLARASTELSPRMAAARSNELWEELATILNKQGPAVKTVSRRRNHWAKLGHKTKKEAARAASEKRATGGDKVHGIHGRVLDVLGRTAAVLVSAPQFFTDCEVRTVGRKRQATQQKLETPSAERLPSIRQGQSAEARAIEEASFRQQLLQKNQQLGARNKWVHFPKTSEKKAAVKEGFLRRGDIPGVIGCVDGSLIAIVAPKGERKAAFMCRKGYYALNWMFICDADLRILAVDPMRPGSDHD</sequence>
<accession>A0ACB8DST3</accession>
<name>A0ACB8DST3_DERSI</name>
<reference evidence="1" key="1">
    <citation type="submission" date="2020-05" db="EMBL/GenBank/DDBJ databases">
        <title>Large-scale comparative analyses of tick genomes elucidate their genetic diversity and vector capacities.</title>
        <authorList>
            <person name="Jia N."/>
            <person name="Wang J."/>
            <person name="Shi W."/>
            <person name="Du L."/>
            <person name="Sun Y."/>
            <person name="Zhan W."/>
            <person name="Jiang J."/>
            <person name="Wang Q."/>
            <person name="Zhang B."/>
            <person name="Ji P."/>
            <person name="Sakyi L.B."/>
            <person name="Cui X."/>
            <person name="Yuan T."/>
            <person name="Jiang B."/>
            <person name="Yang W."/>
            <person name="Lam T.T.-Y."/>
            <person name="Chang Q."/>
            <person name="Ding S."/>
            <person name="Wang X."/>
            <person name="Zhu J."/>
            <person name="Ruan X."/>
            <person name="Zhao L."/>
            <person name="Wei J."/>
            <person name="Que T."/>
            <person name="Du C."/>
            <person name="Cheng J."/>
            <person name="Dai P."/>
            <person name="Han X."/>
            <person name="Huang E."/>
            <person name="Gao Y."/>
            <person name="Liu J."/>
            <person name="Shao H."/>
            <person name="Ye R."/>
            <person name="Li L."/>
            <person name="Wei W."/>
            <person name="Wang X."/>
            <person name="Wang C."/>
            <person name="Yang T."/>
            <person name="Huo Q."/>
            <person name="Li W."/>
            <person name="Guo W."/>
            <person name="Chen H."/>
            <person name="Zhou L."/>
            <person name="Ni X."/>
            <person name="Tian J."/>
            <person name="Zhou Y."/>
            <person name="Sheng Y."/>
            <person name="Liu T."/>
            <person name="Pan Y."/>
            <person name="Xia L."/>
            <person name="Li J."/>
            <person name="Zhao F."/>
            <person name="Cao W."/>
        </authorList>
    </citation>
    <scope>NUCLEOTIDE SEQUENCE</scope>
    <source>
        <strain evidence="1">Dsil-2018</strain>
    </source>
</reference>
<comment type="caution">
    <text evidence="1">The sequence shown here is derived from an EMBL/GenBank/DDBJ whole genome shotgun (WGS) entry which is preliminary data.</text>
</comment>
<protein>
    <submittedName>
        <fullName evidence="1">Uncharacterized protein</fullName>
    </submittedName>
</protein>
<proteinExistence type="predicted"/>
<gene>
    <name evidence="1" type="ORF">HPB49_002312</name>
</gene>
<keyword evidence="2" id="KW-1185">Reference proteome</keyword>
<dbReference type="EMBL" id="CM023470">
    <property type="protein sequence ID" value="KAH7977552.1"/>
    <property type="molecule type" value="Genomic_DNA"/>
</dbReference>
<evidence type="ECO:0000313" key="1">
    <source>
        <dbReference type="EMBL" id="KAH7977552.1"/>
    </source>
</evidence>
<dbReference type="Proteomes" id="UP000821865">
    <property type="component" value="Chromosome 1"/>
</dbReference>